<keyword evidence="5" id="KW-1185">Reference proteome</keyword>
<dbReference type="GeneID" id="112542065"/>
<dbReference type="InterPro" id="IPR036860">
    <property type="entry name" value="SH2_dom_sf"/>
</dbReference>
<evidence type="ECO:0000256" key="1">
    <source>
        <dbReference type="ARBA" id="ARBA00022999"/>
    </source>
</evidence>
<name>A0A9F5J8X4_PYTBI</name>
<feature type="domain" description="SH2" evidence="4">
    <location>
        <begin position="1"/>
        <end position="80"/>
    </location>
</feature>
<sequence length="469" mass="52657">MLLENRDFGSFLIRLNERSFGYILSYRGKNRCRHFVVSCQRNRHYVVSGDTRTHQSLAELIRYYQTTEIQPFGENLTSACSKLEEKSIYDEISSGRSSSAAAPTLIGNPPTDSNQQPGNPRIQLQEEEKSFFKESQSSGPKDLDAVPPVPDRSHLLKSLSLEEGVGGKGIIYSTVKKSSLDKRCLEKSKEGCRDFVDAKAEKTEGLSQSLPSLCQKKTGTVFALAKQSDTPFTQKVNPAETPQPETVYSKVALDHAKSCWVLAEPHSCQSFLSSKKSAVNVPNYPPPKLTPKLLNKPKNLMEFHEQQSPLGIYTSPESDKEHGQLNQLKSLFELPKEPTNEKILKVKNHQPTLWTDNTTNTHESFRWAKSIFLGSEKVPKASLTKSKGSRDHISTKFGQSSKIQINPENPYEKIPDPYSKGSSTTGQASTLEDPYERIPYMPGKRIEAKLTPKSDKPRRFFFAEKKARP</sequence>
<feature type="region of interest" description="Disordered" evidence="3">
    <location>
        <begin position="96"/>
        <end position="149"/>
    </location>
</feature>
<dbReference type="GO" id="GO:0005737">
    <property type="term" value="C:cytoplasm"/>
    <property type="evidence" value="ECO:0007669"/>
    <property type="project" value="TreeGrafter"/>
</dbReference>
<feature type="compositionally biased region" description="Basic and acidic residues" evidence="3">
    <location>
        <begin position="444"/>
        <end position="469"/>
    </location>
</feature>
<feature type="region of interest" description="Disordered" evidence="3">
    <location>
        <begin position="403"/>
        <end position="469"/>
    </location>
</feature>
<evidence type="ECO:0000313" key="5">
    <source>
        <dbReference type="Proteomes" id="UP000695026"/>
    </source>
</evidence>
<dbReference type="OrthoDB" id="6108017at2759"/>
<accession>A0A9F5J8X4</accession>
<dbReference type="Gene3D" id="3.30.505.10">
    <property type="entry name" value="SH2 domain"/>
    <property type="match status" value="1"/>
</dbReference>
<dbReference type="RefSeq" id="XP_025029684.1">
    <property type="nucleotide sequence ID" value="XM_025173916.1"/>
</dbReference>
<dbReference type="Pfam" id="PF00017">
    <property type="entry name" value="SH2"/>
    <property type="match status" value="1"/>
</dbReference>
<dbReference type="PROSITE" id="PS50001">
    <property type="entry name" value="SH2"/>
    <property type="match status" value="1"/>
</dbReference>
<feature type="compositionally biased region" description="Polar residues" evidence="3">
    <location>
        <begin position="420"/>
        <end position="430"/>
    </location>
</feature>
<reference evidence="6" key="1">
    <citation type="submission" date="2025-08" db="UniProtKB">
        <authorList>
            <consortium name="RefSeq"/>
        </authorList>
    </citation>
    <scope>IDENTIFICATION</scope>
    <source>
        <tissue evidence="6">Liver</tissue>
    </source>
</reference>
<dbReference type="AlphaFoldDB" id="A0A9F5J8X4"/>
<dbReference type="SUPFAM" id="SSF55550">
    <property type="entry name" value="SH2 domain"/>
    <property type="match status" value="1"/>
</dbReference>
<dbReference type="KEGG" id="pbi:112542065"/>
<dbReference type="Proteomes" id="UP000695026">
    <property type="component" value="Unplaced"/>
</dbReference>
<organism evidence="5 6">
    <name type="scientific">Python bivittatus</name>
    <name type="common">Burmese python</name>
    <name type="synonym">Python molurus bivittatus</name>
    <dbReference type="NCBI Taxonomy" id="176946"/>
    <lineage>
        <taxon>Eukaryota</taxon>
        <taxon>Metazoa</taxon>
        <taxon>Chordata</taxon>
        <taxon>Craniata</taxon>
        <taxon>Vertebrata</taxon>
        <taxon>Euteleostomi</taxon>
        <taxon>Lepidosauria</taxon>
        <taxon>Squamata</taxon>
        <taxon>Bifurcata</taxon>
        <taxon>Unidentata</taxon>
        <taxon>Episquamata</taxon>
        <taxon>Toxicofera</taxon>
        <taxon>Serpentes</taxon>
        <taxon>Henophidia</taxon>
        <taxon>Pythonidae</taxon>
        <taxon>Python</taxon>
    </lineage>
</organism>
<gene>
    <name evidence="6" type="primary">LOC112542065</name>
</gene>
<evidence type="ECO:0000256" key="3">
    <source>
        <dbReference type="SAM" id="MobiDB-lite"/>
    </source>
</evidence>
<keyword evidence="1 2" id="KW-0727">SH2 domain</keyword>
<dbReference type="InterPro" id="IPR000980">
    <property type="entry name" value="SH2"/>
</dbReference>
<evidence type="ECO:0000256" key="2">
    <source>
        <dbReference type="PROSITE-ProRule" id="PRU00191"/>
    </source>
</evidence>
<evidence type="ECO:0000313" key="6">
    <source>
        <dbReference type="RefSeq" id="XP_025029684.1"/>
    </source>
</evidence>
<proteinExistence type="predicted"/>
<dbReference type="PANTHER" id="PTHR14388">
    <property type="entry name" value="T CELL-SPECIFIC ADAPTER PROTEIN TSAD"/>
    <property type="match status" value="1"/>
</dbReference>
<dbReference type="OMA" id="YDEISVH"/>
<dbReference type="PANTHER" id="PTHR14388:SF6">
    <property type="entry name" value="SH2 DOMAIN-CONTAINING PROTEIN 7"/>
    <property type="match status" value="1"/>
</dbReference>
<evidence type="ECO:0000259" key="4">
    <source>
        <dbReference type="PROSITE" id="PS50001"/>
    </source>
</evidence>
<protein>
    <submittedName>
        <fullName evidence="6">Uncharacterized protein LOC112542065</fullName>
    </submittedName>
</protein>